<reference evidence="1 2" key="1">
    <citation type="submission" date="2023-02" db="EMBL/GenBank/DDBJ databases">
        <title>Entomopathogenic bacteria.</title>
        <authorList>
            <person name="Machado R.A."/>
        </authorList>
    </citation>
    <scope>NUCLEOTIDE SEQUENCE [LARGE SCALE GENOMIC DNA]</scope>
    <source>
        <strain evidence="1 2">XENO-10</strain>
    </source>
</reference>
<name>A0ABT5LLH7_9GAMM</name>
<accession>A0ABT5LLH7</accession>
<keyword evidence="2" id="KW-1185">Reference proteome</keyword>
<gene>
    <name evidence="1" type="ORF">PSI23_18910</name>
</gene>
<dbReference type="Proteomes" id="UP001217178">
    <property type="component" value="Unassembled WGS sequence"/>
</dbReference>
<sequence length="40" mass="4868">MKRISDEFVDGMVVFDDGKLMPFSQQEEYRKKKFLILKRN</sequence>
<comment type="caution">
    <text evidence="1">The sequence shown here is derived from an EMBL/GenBank/DDBJ whole genome shotgun (WGS) entry which is preliminary data.</text>
</comment>
<organism evidence="1 2">
    <name type="scientific">Xenorhabdus yunnanensis</name>
    <dbReference type="NCBI Taxonomy" id="3025878"/>
    <lineage>
        <taxon>Bacteria</taxon>
        <taxon>Pseudomonadati</taxon>
        <taxon>Pseudomonadota</taxon>
        <taxon>Gammaproteobacteria</taxon>
        <taxon>Enterobacterales</taxon>
        <taxon>Morganellaceae</taxon>
        <taxon>Xenorhabdus</taxon>
    </lineage>
</organism>
<evidence type="ECO:0000313" key="2">
    <source>
        <dbReference type="Proteomes" id="UP001217178"/>
    </source>
</evidence>
<dbReference type="RefSeq" id="WP_273556531.1">
    <property type="nucleotide sequence ID" value="NZ_JAQRFI010000071.1"/>
</dbReference>
<evidence type="ECO:0000313" key="1">
    <source>
        <dbReference type="EMBL" id="MDC9591301.1"/>
    </source>
</evidence>
<dbReference type="EMBL" id="JAQRFI010000071">
    <property type="protein sequence ID" value="MDC9591301.1"/>
    <property type="molecule type" value="Genomic_DNA"/>
</dbReference>
<protein>
    <submittedName>
        <fullName evidence="1">Uncharacterized protein</fullName>
    </submittedName>
</protein>
<proteinExistence type="predicted"/>